<feature type="transmembrane region" description="Helical" evidence="16">
    <location>
        <begin position="138"/>
        <end position="156"/>
    </location>
</feature>
<keyword evidence="18" id="KW-1185">Reference proteome</keyword>
<evidence type="ECO:0000256" key="8">
    <source>
        <dbReference type="ARBA" id="ARBA00022692"/>
    </source>
</evidence>
<keyword evidence="9 16" id="KW-1133">Transmembrane helix</keyword>
<dbReference type="InterPro" id="IPR004533">
    <property type="entry name" value="CDP-diaglyc--ser_O-PTrfase"/>
</dbReference>
<dbReference type="GO" id="GO:0016020">
    <property type="term" value="C:membrane"/>
    <property type="evidence" value="ECO:0007669"/>
    <property type="project" value="InterPro"/>
</dbReference>
<evidence type="ECO:0000256" key="2">
    <source>
        <dbReference type="ARBA" id="ARBA00004127"/>
    </source>
</evidence>
<reference evidence="17 18" key="1">
    <citation type="submission" date="2012-12" db="EMBL/GenBank/DDBJ databases">
        <title>Novel taxa of Listeriaceae from agricultural environments in the United States.</title>
        <authorList>
            <person name="den Bakker H.C."/>
            <person name="Allred A."/>
            <person name="Warchocki S."/>
            <person name="Wright E.M."/>
            <person name="Burrell A."/>
            <person name="Nightingale K.K."/>
            <person name="Kephart D."/>
            <person name="Wiedmann M."/>
        </authorList>
    </citation>
    <scope>NUCLEOTIDE SEQUENCE [LARGE SCALE GENOMIC DNA]</scope>
    <source>
        <strain evidence="17 18">FSL F6-1037</strain>
    </source>
</reference>
<name>W7CS67_9LIST</name>
<evidence type="ECO:0000256" key="14">
    <source>
        <dbReference type="ARBA" id="ARBA00032361"/>
    </source>
</evidence>
<dbReference type="InterPro" id="IPR000462">
    <property type="entry name" value="CDP-OH_P_trans"/>
</dbReference>
<proteinExistence type="inferred from homology"/>
<comment type="similarity">
    <text evidence="3 15">Belongs to the CDP-alcohol phosphatidyltransferase class-I family.</text>
</comment>
<evidence type="ECO:0000256" key="12">
    <source>
        <dbReference type="ARBA" id="ARBA00023209"/>
    </source>
</evidence>
<accession>W7CS67</accession>
<dbReference type="RefSeq" id="WP_035314917.1">
    <property type="nucleotide sequence ID" value="NZ_AODH01000035.1"/>
</dbReference>
<sequence length="173" mass="18950">MKYIPSILTISNFLAGFFAILVASQSYIFYAVVLILIGMLCDCFDGYSARRLNSSSTIGKELDSLADVVTFGVAPMVIHLTVNGLHFWTLVSTVVYLICSIVRLARFNVSQSGLNYFIGLPVPAAALTTLLIVQILPVFLGGIIIIFLGFLMVSQIQVRKLGHSKEDVEIEEV</sequence>
<dbReference type="NCBIfam" id="TIGR00473">
    <property type="entry name" value="pssA"/>
    <property type="match status" value="1"/>
</dbReference>
<feature type="transmembrane region" description="Helical" evidence="16">
    <location>
        <begin position="87"/>
        <end position="105"/>
    </location>
</feature>
<keyword evidence="10" id="KW-0443">Lipid metabolism</keyword>
<dbReference type="EC" id="2.7.8.8" evidence="4"/>
<evidence type="ECO:0000313" key="18">
    <source>
        <dbReference type="Proteomes" id="UP000019243"/>
    </source>
</evidence>
<evidence type="ECO:0000256" key="7">
    <source>
        <dbReference type="ARBA" id="ARBA00022679"/>
    </source>
</evidence>
<gene>
    <name evidence="17" type="ORF">BCAMP_08651</name>
</gene>
<dbReference type="PANTHER" id="PTHR14269:SF61">
    <property type="entry name" value="CDP-DIACYLGLYCEROL--SERINE O-PHOSPHATIDYLTRANSFERASE"/>
    <property type="match status" value="1"/>
</dbReference>
<dbReference type="PATRIC" id="fig|1265861.3.peg.1697"/>
<dbReference type="PROSITE" id="PS00379">
    <property type="entry name" value="CDP_ALCOHOL_P_TRANSF"/>
    <property type="match status" value="1"/>
</dbReference>
<dbReference type="GO" id="GO:0003882">
    <property type="term" value="F:CDP-diacylglycerol-serine O-phosphatidyltransferase activity"/>
    <property type="evidence" value="ECO:0007669"/>
    <property type="project" value="UniProtKB-EC"/>
</dbReference>
<comment type="subcellular location">
    <subcellularLocation>
        <location evidence="2">Endomembrane system</location>
        <topology evidence="2">Multi-pass membrane protein</topology>
    </subcellularLocation>
</comment>
<evidence type="ECO:0000256" key="4">
    <source>
        <dbReference type="ARBA" id="ARBA00013174"/>
    </source>
</evidence>
<evidence type="ECO:0000256" key="11">
    <source>
        <dbReference type="ARBA" id="ARBA00023136"/>
    </source>
</evidence>
<comment type="caution">
    <text evidence="17">The sequence shown here is derived from an EMBL/GenBank/DDBJ whole genome shotgun (WGS) entry which is preliminary data.</text>
</comment>
<evidence type="ECO:0000313" key="17">
    <source>
        <dbReference type="EMBL" id="EUJ38611.1"/>
    </source>
</evidence>
<protein>
    <recommendedName>
        <fullName evidence="5">CDP-diacylglycerol--serine O-phosphatidyltransferase</fullName>
        <ecNumber evidence="4">2.7.8.8</ecNumber>
    </recommendedName>
    <alternativeName>
        <fullName evidence="14">Phosphatidylserine synthase</fullName>
    </alternativeName>
</protein>
<evidence type="ECO:0000256" key="15">
    <source>
        <dbReference type="RuleBase" id="RU003750"/>
    </source>
</evidence>
<evidence type="ECO:0000256" key="5">
    <source>
        <dbReference type="ARBA" id="ARBA00017171"/>
    </source>
</evidence>
<keyword evidence="11 16" id="KW-0472">Membrane</keyword>
<dbReference type="STRING" id="1265861.BCAMP_08651"/>
<dbReference type="GO" id="GO:0008654">
    <property type="term" value="P:phospholipid biosynthetic process"/>
    <property type="evidence" value="ECO:0007669"/>
    <property type="project" value="UniProtKB-KW"/>
</dbReference>
<keyword evidence="8 16" id="KW-0812">Transmembrane</keyword>
<evidence type="ECO:0000256" key="3">
    <source>
        <dbReference type="ARBA" id="ARBA00010441"/>
    </source>
</evidence>
<evidence type="ECO:0000256" key="9">
    <source>
        <dbReference type="ARBA" id="ARBA00022989"/>
    </source>
</evidence>
<keyword evidence="12" id="KW-0594">Phospholipid biosynthesis</keyword>
<keyword evidence="6" id="KW-0444">Lipid biosynthesis</keyword>
<dbReference type="AlphaFoldDB" id="W7CS67"/>
<evidence type="ECO:0000256" key="10">
    <source>
        <dbReference type="ARBA" id="ARBA00023098"/>
    </source>
</evidence>
<dbReference type="InterPro" id="IPR048254">
    <property type="entry name" value="CDP_ALCOHOL_P_TRANSF_CS"/>
</dbReference>
<comment type="catalytic activity">
    <reaction evidence="1">
        <text>a CDP-1,2-diacyl-sn-glycerol + L-serine = a 1,2-diacyl-sn-glycero-3-phospho-L-serine + CMP + H(+)</text>
        <dbReference type="Rhea" id="RHEA:16913"/>
        <dbReference type="ChEBI" id="CHEBI:15378"/>
        <dbReference type="ChEBI" id="CHEBI:33384"/>
        <dbReference type="ChEBI" id="CHEBI:57262"/>
        <dbReference type="ChEBI" id="CHEBI:58332"/>
        <dbReference type="ChEBI" id="CHEBI:60377"/>
        <dbReference type="EC" id="2.7.8.8"/>
    </reaction>
</comment>
<dbReference type="Pfam" id="PF01066">
    <property type="entry name" value="CDP-OH_P_transf"/>
    <property type="match status" value="1"/>
</dbReference>
<dbReference type="EMBL" id="AODH01000035">
    <property type="protein sequence ID" value="EUJ38611.1"/>
    <property type="molecule type" value="Genomic_DNA"/>
</dbReference>
<keyword evidence="13" id="KW-1208">Phospholipid metabolism</keyword>
<evidence type="ECO:0000256" key="6">
    <source>
        <dbReference type="ARBA" id="ARBA00022516"/>
    </source>
</evidence>
<dbReference type="InterPro" id="IPR050324">
    <property type="entry name" value="CDP-alcohol_PTase-I"/>
</dbReference>
<dbReference type="Gene3D" id="1.20.120.1760">
    <property type="match status" value="1"/>
</dbReference>
<dbReference type="GO" id="GO:0012505">
    <property type="term" value="C:endomembrane system"/>
    <property type="evidence" value="ECO:0007669"/>
    <property type="project" value="UniProtKB-SubCell"/>
</dbReference>
<dbReference type="InterPro" id="IPR043130">
    <property type="entry name" value="CDP-OH_PTrfase_TM_dom"/>
</dbReference>
<feature type="transmembrane region" description="Helical" evidence="16">
    <location>
        <begin position="114"/>
        <end position="132"/>
    </location>
</feature>
<keyword evidence="7 15" id="KW-0808">Transferase</keyword>
<organism evidence="17 18">
    <name type="scientific">Brochothrix campestris FSL F6-1037</name>
    <dbReference type="NCBI Taxonomy" id="1265861"/>
    <lineage>
        <taxon>Bacteria</taxon>
        <taxon>Bacillati</taxon>
        <taxon>Bacillota</taxon>
        <taxon>Bacilli</taxon>
        <taxon>Bacillales</taxon>
        <taxon>Listeriaceae</taxon>
        <taxon>Brochothrix</taxon>
    </lineage>
</organism>
<dbReference type="PANTHER" id="PTHR14269">
    <property type="entry name" value="CDP-DIACYLGLYCEROL--GLYCEROL-3-PHOSPHATE 3-PHOSPHATIDYLTRANSFERASE-RELATED"/>
    <property type="match status" value="1"/>
</dbReference>
<feature type="transmembrane region" description="Helical" evidence="16">
    <location>
        <begin position="12"/>
        <end position="41"/>
    </location>
</feature>
<dbReference type="Proteomes" id="UP000019243">
    <property type="component" value="Unassembled WGS sequence"/>
</dbReference>
<evidence type="ECO:0000256" key="13">
    <source>
        <dbReference type="ARBA" id="ARBA00023264"/>
    </source>
</evidence>
<dbReference type="OrthoDB" id="9777147at2"/>
<evidence type="ECO:0000256" key="16">
    <source>
        <dbReference type="SAM" id="Phobius"/>
    </source>
</evidence>
<evidence type="ECO:0000256" key="1">
    <source>
        <dbReference type="ARBA" id="ARBA00000287"/>
    </source>
</evidence>